<reference evidence="2 3" key="1">
    <citation type="journal article" date="2018" name="Mol. Genet. Genomics">
        <title>The red deer Cervus elaphus genome CerEla1.0: sequencing, annotating, genes, and chromosomes.</title>
        <authorList>
            <person name="Bana N.A."/>
            <person name="Nyiri A."/>
            <person name="Nagy J."/>
            <person name="Frank K."/>
            <person name="Nagy T."/>
            <person name="Steger V."/>
            <person name="Schiller M."/>
            <person name="Lakatos P."/>
            <person name="Sugar L."/>
            <person name="Horn P."/>
            <person name="Barta E."/>
            <person name="Orosz L."/>
        </authorList>
    </citation>
    <scope>NUCLEOTIDE SEQUENCE [LARGE SCALE GENOMIC DNA]</scope>
    <source>
        <strain evidence="2">Hungarian</strain>
    </source>
</reference>
<dbReference type="AlphaFoldDB" id="A0A212C3U3"/>
<evidence type="ECO:0000313" key="2">
    <source>
        <dbReference type="EMBL" id="OWK00665.1"/>
    </source>
</evidence>
<proteinExistence type="predicted"/>
<gene>
    <name evidence="2" type="ORF">Celaphus_00016672</name>
</gene>
<protein>
    <submittedName>
        <fullName evidence="2">Uncharacterized protein</fullName>
    </submittedName>
</protein>
<feature type="non-terminal residue" evidence="2">
    <location>
        <position position="1"/>
    </location>
</feature>
<evidence type="ECO:0000313" key="3">
    <source>
        <dbReference type="Proteomes" id="UP000242450"/>
    </source>
</evidence>
<organism evidence="2 3">
    <name type="scientific">Cervus elaphus hippelaphus</name>
    <name type="common">European red deer</name>
    <dbReference type="NCBI Taxonomy" id="46360"/>
    <lineage>
        <taxon>Eukaryota</taxon>
        <taxon>Metazoa</taxon>
        <taxon>Chordata</taxon>
        <taxon>Craniata</taxon>
        <taxon>Vertebrata</taxon>
        <taxon>Euteleostomi</taxon>
        <taxon>Mammalia</taxon>
        <taxon>Eutheria</taxon>
        <taxon>Laurasiatheria</taxon>
        <taxon>Artiodactyla</taxon>
        <taxon>Ruminantia</taxon>
        <taxon>Pecora</taxon>
        <taxon>Cervidae</taxon>
        <taxon>Cervinae</taxon>
        <taxon>Cervus</taxon>
    </lineage>
</organism>
<keyword evidence="3" id="KW-1185">Reference proteome</keyword>
<feature type="region of interest" description="Disordered" evidence="1">
    <location>
        <begin position="1"/>
        <end position="24"/>
    </location>
</feature>
<dbReference type="Proteomes" id="UP000242450">
    <property type="component" value="Chromosome 30"/>
</dbReference>
<evidence type="ECO:0000256" key="1">
    <source>
        <dbReference type="SAM" id="MobiDB-lite"/>
    </source>
</evidence>
<comment type="caution">
    <text evidence="2">The sequence shown here is derived from an EMBL/GenBank/DDBJ whole genome shotgun (WGS) entry which is preliminary data.</text>
</comment>
<name>A0A212C3U3_CEREH</name>
<sequence length="103" mass="11321">LTAQALALQKEEDRTRQPPPSKGNLCVVVPGICPSEQHEDRPRQGEAGIPHGKNLRPWALQSSQALALEARRAWVARRAEELEWELSLLVQVVAGSGPSLGRR</sequence>
<dbReference type="EMBL" id="MKHE01000030">
    <property type="protein sequence ID" value="OWK00665.1"/>
    <property type="molecule type" value="Genomic_DNA"/>
</dbReference>
<accession>A0A212C3U3</accession>